<accession>A0LCX3</accession>
<proteinExistence type="predicted"/>
<dbReference type="eggNOG" id="COG5512">
    <property type="taxonomic scope" value="Bacteria"/>
</dbReference>
<dbReference type="STRING" id="156889.Mmc1_3330"/>
<dbReference type="PANTHER" id="PTHR36456">
    <property type="entry name" value="UPF0232 PROTEIN SCO3875"/>
    <property type="match status" value="1"/>
</dbReference>
<feature type="region of interest" description="Disordered" evidence="1">
    <location>
        <begin position="87"/>
        <end position="111"/>
    </location>
</feature>
<dbReference type="Pfam" id="PF05258">
    <property type="entry name" value="DciA"/>
    <property type="match status" value="1"/>
</dbReference>
<dbReference type="PANTHER" id="PTHR36456:SF1">
    <property type="entry name" value="UPF0232 PROTEIN SCO3875"/>
    <property type="match status" value="1"/>
</dbReference>
<reference evidence="2 3" key="2">
    <citation type="journal article" date="2012" name="Int. J. Syst. Evol. Microbiol.">
        <title>Magnetococcus marinus gen. nov., sp. nov., a marine, magnetotactic bacterium that represents a novel lineage (Magnetococcaceae fam. nov.; Magnetococcales ord. nov.) at the base of the Alphaproteobacteria.</title>
        <authorList>
            <person name="Bazylinski D.A."/>
            <person name="Williams T.J."/>
            <person name="Lefevre C.T."/>
            <person name="Berg R.J."/>
            <person name="Zhang C.L."/>
            <person name="Bowser S.S."/>
            <person name="Dean A.J."/>
            <person name="Beveridge T.J."/>
        </authorList>
    </citation>
    <scope>NUCLEOTIDE SEQUENCE [LARGE SCALE GENOMIC DNA]</scope>
    <source>
        <strain evidence="3">ATCC BAA-1437 / JCM 17883 / MC-1</strain>
    </source>
</reference>
<name>A0LCX3_MAGMM</name>
<feature type="compositionally biased region" description="Pro residues" evidence="1">
    <location>
        <begin position="96"/>
        <end position="106"/>
    </location>
</feature>
<dbReference type="Proteomes" id="UP000002586">
    <property type="component" value="Chromosome"/>
</dbReference>
<dbReference type="AlphaFoldDB" id="A0LCX3"/>
<gene>
    <name evidence="2" type="ordered locus">Mmc1_3330</name>
</gene>
<dbReference type="InterPro" id="IPR007922">
    <property type="entry name" value="DciA-like"/>
</dbReference>
<evidence type="ECO:0000313" key="2">
    <source>
        <dbReference type="EMBL" id="ABK45816.1"/>
    </source>
</evidence>
<evidence type="ECO:0000256" key="1">
    <source>
        <dbReference type="SAM" id="MobiDB-lite"/>
    </source>
</evidence>
<dbReference type="HOGENOM" id="CLU_1747428_0_0_5"/>
<evidence type="ECO:0008006" key="4">
    <source>
        <dbReference type="Google" id="ProtNLM"/>
    </source>
</evidence>
<dbReference type="KEGG" id="mgm:Mmc1_3330"/>
<dbReference type="EMBL" id="CP000471">
    <property type="protein sequence ID" value="ABK45816.1"/>
    <property type="molecule type" value="Genomic_DNA"/>
</dbReference>
<protein>
    <recommendedName>
        <fullName evidence="4">DUF721 domain-containing protein</fullName>
    </recommendedName>
</protein>
<evidence type="ECO:0000313" key="3">
    <source>
        <dbReference type="Proteomes" id="UP000002586"/>
    </source>
</evidence>
<organism evidence="2 3">
    <name type="scientific">Magnetococcus marinus (strain ATCC BAA-1437 / JCM 17883 / MC-1)</name>
    <dbReference type="NCBI Taxonomy" id="156889"/>
    <lineage>
        <taxon>Bacteria</taxon>
        <taxon>Pseudomonadati</taxon>
        <taxon>Pseudomonadota</taxon>
        <taxon>Magnetococcia</taxon>
        <taxon>Magnetococcales</taxon>
        <taxon>Magnetococcaceae</taxon>
        <taxon>Magnetococcus</taxon>
    </lineage>
</organism>
<keyword evidence="3" id="KW-1185">Reference proteome</keyword>
<sequence length="149" mass="17283">MGKVVAPWMEHPTGQASLIWKYWHRAISPHIAQHTEPVRLNKGVLTVRVDSASWAQELSFLKTELLEHLNRVLPEPLVADMKFVQGPLKRHQQQRPPNPKTPLPPPRPDEQEKVRAIVAHVADATLRETLYRTLTKHLVWMRLHRSPFK</sequence>
<reference evidence="3" key="1">
    <citation type="journal article" date="2009" name="Appl. Environ. Microbiol.">
        <title>Complete genome sequence of the chemolithoautotrophic marine magnetotactic coccus strain MC-1.</title>
        <authorList>
            <person name="Schubbe S."/>
            <person name="Williams T.J."/>
            <person name="Xie G."/>
            <person name="Kiss H.E."/>
            <person name="Brettin T.S."/>
            <person name="Martinez D."/>
            <person name="Ross C.A."/>
            <person name="Schuler D."/>
            <person name="Cox B.L."/>
            <person name="Nealson K.H."/>
            <person name="Bazylinski D.A."/>
        </authorList>
    </citation>
    <scope>NUCLEOTIDE SEQUENCE [LARGE SCALE GENOMIC DNA]</scope>
    <source>
        <strain evidence="3">ATCC BAA-1437 / JCM 17883 / MC-1</strain>
    </source>
</reference>